<organism evidence="1 2">
    <name type="scientific">Trifolium medium</name>
    <dbReference type="NCBI Taxonomy" id="97028"/>
    <lineage>
        <taxon>Eukaryota</taxon>
        <taxon>Viridiplantae</taxon>
        <taxon>Streptophyta</taxon>
        <taxon>Embryophyta</taxon>
        <taxon>Tracheophyta</taxon>
        <taxon>Spermatophyta</taxon>
        <taxon>Magnoliopsida</taxon>
        <taxon>eudicotyledons</taxon>
        <taxon>Gunneridae</taxon>
        <taxon>Pentapetalae</taxon>
        <taxon>rosids</taxon>
        <taxon>fabids</taxon>
        <taxon>Fabales</taxon>
        <taxon>Fabaceae</taxon>
        <taxon>Papilionoideae</taxon>
        <taxon>50 kb inversion clade</taxon>
        <taxon>NPAAA clade</taxon>
        <taxon>Hologalegina</taxon>
        <taxon>IRL clade</taxon>
        <taxon>Trifolieae</taxon>
        <taxon>Trifolium</taxon>
    </lineage>
</organism>
<accession>A0A392UYC9</accession>
<dbReference type="AlphaFoldDB" id="A0A392UYC9"/>
<protein>
    <submittedName>
        <fullName evidence="1">Uncharacterized protein</fullName>
    </submittedName>
</protein>
<evidence type="ECO:0000313" key="2">
    <source>
        <dbReference type="Proteomes" id="UP000265520"/>
    </source>
</evidence>
<sequence>PIFTTYHTRRITKGEDWKATEQQ</sequence>
<dbReference type="EMBL" id="LXQA010988800">
    <property type="protein sequence ID" value="MCI80142.1"/>
    <property type="molecule type" value="Genomic_DNA"/>
</dbReference>
<proteinExistence type="predicted"/>
<dbReference type="Proteomes" id="UP000265520">
    <property type="component" value="Unassembled WGS sequence"/>
</dbReference>
<comment type="caution">
    <text evidence="1">The sequence shown here is derived from an EMBL/GenBank/DDBJ whole genome shotgun (WGS) entry which is preliminary data.</text>
</comment>
<feature type="non-terminal residue" evidence="1">
    <location>
        <position position="1"/>
    </location>
</feature>
<name>A0A392UYC9_9FABA</name>
<reference evidence="1 2" key="1">
    <citation type="journal article" date="2018" name="Front. Plant Sci.">
        <title>Red Clover (Trifolium pratense) and Zigzag Clover (T. medium) - A Picture of Genomic Similarities and Differences.</title>
        <authorList>
            <person name="Dluhosova J."/>
            <person name="Istvanek J."/>
            <person name="Nedelnik J."/>
            <person name="Repkova J."/>
        </authorList>
    </citation>
    <scope>NUCLEOTIDE SEQUENCE [LARGE SCALE GENOMIC DNA]</scope>
    <source>
        <strain evidence="2">cv. 10/8</strain>
        <tissue evidence="1">Leaf</tissue>
    </source>
</reference>
<evidence type="ECO:0000313" key="1">
    <source>
        <dbReference type="EMBL" id="MCI80142.1"/>
    </source>
</evidence>
<keyword evidence="2" id="KW-1185">Reference proteome</keyword>